<dbReference type="PANTHER" id="PTHR37984">
    <property type="entry name" value="PROTEIN CBG26694"/>
    <property type="match status" value="1"/>
</dbReference>
<keyword evidence="6" id="KW-0378">Hydrolase</keyword>
<dbReference type="Proteomes" id="UP001210211">
    <property type="component" value="Unassembled WGS sequence"/>
</dbReference>
<proteinExistence type="predicted"/>
<evidence type="ECO:0000256" key="2">
    <source>
        <dbReference type="ARBA" id="ARBA00022679"/>
    </source>
</evidence>
<dbReference type="InterPro" id="IPR043502">
    <property type="entry name" value="DNA/RNA_pol_sf"/>
</dbReference>
<dbReference type="GO" id="GO:0006508">
    <property type="term" value="P:proteolysis"/>
    <property type="evidence" value="ECO:0007669"/>
    <property type="project" value="UniProtKB-KW"/>
</dbReference>
<dbReference type="GO" id="GO:0003964">
    <property type="term" value="F:RNA-directed DNA polymerase activity"/>
    <property type="evidence" value="ECO:0007669"/>
    <property type="project" value="UniProtKB-KW"/>
</dbReference>
<evidence type="ECO:0000313" key="11">
    <source>
        <dbReference type="EMBL" id="KAJ3708075.1"/>
    </source>
</evidence>
<gene>
    <name evidence="11" type="ORF">LUZ61_011780</name>
</gene>
<evidence type="ECO:0000256" key="5">
    <source>
        <dbReference type="ARBA" id="ARBA00022759"/>
    </source>
</evidence>
<dbReference type="PANTHER" id="PTHR37984:SF5">
    <property type="entry name" value="PROTEIN NYNRIN-LIKE"/>
    <property type="match status" value="1"/>
</dbReference>
<dbReference type="Pfam" id="PF00078">
    <property type="entry name" value="RVT_1"/>
    <property type="match status" value="1"/>
</dbReference>
<keyword evidence="7" id="KW-0695">RNA-directed DNA polymerase</keyword>
<dbReference type="AlphaFoldDB" id="A0AAD6A1S0"/>
<dbReference type="EMBL" id="JAMRDG010000001">
    <property type="protein sequence ID" value="KAJ3708075.1"/>
    <property type="molecule type" value="Genomic_DNA"/>
</dbReference>
<dbReference type="Gene3D" id="3.10.20.370">
    <property type="match status" value="1"/>
</dbReference>
<dbReference type="SUPFAM" id="SSF56672">
    <property type="entry name" value="DNA/RNA polymerases"/>
    <property type="match status" value="1"/>
</dbReference>
<evidence type="ECO:0000256" key="7">
    <source>
        <dbReference type="ARBA" id="ARBA00022918"/>
    </source>
</evidence>
<dbReference type="Gene3D" id="2.40.70.10">
    <property type="entry name" value="Acid Proteases"/>
    <property type="match status" value="1"/>
</dbReference>
<keyword evidence="1" id="KW-0645">Protease</keyword>
<dbReference type="GO" id="GO:0008233">
    <property type="term" value="F:peptidase activity"/>
    <property type="evidence" value="ECO:0007669"/>
    <property type="project" value="UniProtKB-KW"/>
</dbReference>
<dbReference type="InterPro" id="IPR021109">
    <property type="entry name" value="Peptidase_aspartic_dom_sf"/>
</dbReference>
<keyword evidence="2" id="KW-0808">Transferase</keyword>
<evidence type="ECO:0000256" key="9">
    <source>
        <dbReference type="SAM" id="MobiDB-lite"/>
    </source>
</evidence>
<dbReference type="Pfam" id="PF08284">
    <property type="entry name" value="RVP_2"/>
    <property type="match status" value="1"/>
</dbReference>
<dbReference type="Pfam" id="PF17919">
    <property type="entry name" value="RT_RNaseH_2"/>
    <property type="match status" value="1"/>
</dbReference>
<dbReference type="SUPFAM" id="SSF50630">
    <property type="entry name" value="Acid proteases"/>
    <property type="match status" value="1"/>
</dbReference>
<name>A0AAD6A1S0_9POAL</name>
<feature type="compositionally biased region" description="Basic and acidic residues" evidence="9">
    <location>
        <begin position="24"/>
        <end position="33"/>
    </location>
</feature>
<dbReference type="InterPro" id="IPR000477">
    <property type="entry name" value="RT_dom"/>
</dbReference>
<dbReference type="CDD" id="cd01647">
    <property type="entry name" value="RT_LTR"/>
    <property type="match status" value="1"/>
</dbReference>
<keyword evidence="5" id="KW-0255">Endonuclease</keyword>
<dbReference type="CDD" id="cd00303">
    <property type="entry name" value="retropepsin_like"/>
    <property type="match status" value="1"/>
</dbReference>
<accession>A0AAD6A1S0</accession>
<evidence type="ECO:0000256" key="1">
    <source>
        <dbReference type="ARBA" id="ARBA00022670"/>
    </source>
</evidence>
<dbReference type="InterPro" id="IPR043128">
    <property type="entry name" value="Rev_trsase/Diguanyl_cyclase"/>
</dbReference>
<feature type="domain" description="Reverse transcriptase" evidence="10">
    <location>
        <begin position="277"/>
        <end position="456"/>
    </location>
</feature>
<dbReference type="PROSITE" id="PS50878">
    <property type="entry name" value="RT_POL"/>
    <property type="match status" value="1"/>
</dbReference>
<dbReference type="InterPro" id="IPR041577">
    <property type="entry name" value="RT_RNaseH_2"/>
</dbReference>
<keyword evidence="3" id="KW-0548">Nucleotidyltransferase</keyword>
<dbReference type="InterPro" id="IPR050951">
    <property type="entry name" value="Retrovirus_Pol_polyprotein"/>
</dbReference>
<dbReference type="GO" id="GO:0004519">
    <property type="term" value="F:endonuclease activity"/>
    <property type="evidence" value="ECO:0007669"/>
    <property type="project" value="UniProtKB-KW"/>
</dbReference>
<reference evidence="11 12" key="1">
    <citation type="journal article" date="2022" name="Cell">
        <title>Repeat-based holocentromeres influence genome architecture and karyotype evolution.</title>
        <authorList>
            <person name="Hofstatter P.G."/>
            <person name="Thangavel G."/>
            <person name="Lux T."/>
            <person name="Neumann P."/>
            <person name="Vondrak T."/>
            <person name="Novak P."/>
            <person name="Zhang M."/>
            <person name="Costa L."/>
            <person name="Castellani M."/>
            <person name="Scott A."/>
            <person name="Toegelov H."/>
            <person name="Fuchs J."/>
            <person name="Mata-Sucre Y."/>
            <person name="Dias Y."/>
            <person name="Vanzela A.L.L."/>
            <person name="Huettel B."/>
            <person name="Almeida C.C.S."/>
            <person name="Simkova H."/>
            <person name="Souza G."/>
            <person name="Pedrosa-Harand A."/>
            <person name="Macas J."/>
            <person name="Mayer K.F.X."/>
            <person name="Houben A."/>
            <person name="Marques A."/>
        </authorList>
    </citation>
    <scope>NUCLEOTIDE SEQUENCE [LARGE SCALE GENOMIC DNA]</scope>
    <source>
        <strain evidence="11">RhyTen1mFocal</strain>
    </source>
</reference>
<evidence type="ECO:0000256" key="6">
    <source>
        <dbReference type="ARBA" id="ARBA00022801"/>
    </source>
</evidence>
<evidence type="ECO:0000256" key="8">
    <source>
        <dbReference type="ARBA" id="ARBA00023268"/>
    </source>
</evidence>
<comment type="caution">
    <text evidence="11">The sequence shown here is derived from an EMBL/GenBank/DDBJ whole genome shotgun (WGS) entry which is preliminary data.</text>
</comment>
<dbReference type="FunFam" id="3.10.10.10:FF:000007">
    <property type="entry name" value="Retrovirus-related Pol polyprotein from transposon 17.6-like Protein"/>
    <property type="match status" value="1"/>
</dbReference>
<keyword evidence="4" id="KW-0540">Nuclease</keyword>
<evidence type="ECO:0000313" key="12">
    <source>
        <dbReference type="Proteomes" id="UP001210211"/>
    </source>
</evidence>
<evidence type="ECO:0000256" key="3">
    <source>
        <dbReference type="ARBA" id="ARBA00022695"/>
    </source>
</evidence>
<evidence type="ECO:0000256" key="4">
    <source>
        <dbReference type="ARBA" id="ARBA00022722"/>
    </source>
</evidence>
<sequence length="625" mass="71179">MDAEEGTSIQHEEPSDSEQDDEEEKKAEGVDEEHAIITMCTPPSIYHSTLKYKGHIHTIPICALVDSGSTHSFLSPSIAHTLSLKISTITPLSVTIANGQKMVTDKMCKNITFSLQKYEFDADLRLLEVQGYDLILGMDWLSSFGLMSVDWSKGTLYLTHKGVEISLQVEEITAETKICQEEMNIVQENKHGSQIVIAQLFCVQENSTSTPVIQEIGVQQVLDSFTDVFSEPTELPPNRTIDHQIVLKPDSKPVNLRPYRFSYFQKLEIEKIIEELLAKSFIQPSTSCYASPIILVKKKDETWRLCVDYRQLNDNTIKNKFPIPIIEDLLDELKGVQYFSKLDLRSGYHQIRMHQKDIPKTAFRTYEGLYEYKVMPFGLTNAPATFQSLMNIFFKPYLRKFVLVFFDDILIYSKNLQSHLEHLSLALNVLRTNQLSAQLSKCVFAVSQIEYLGYIISKEGVSTDPTKISAMQNWPVPKTVKQLRGFLWLTGYYRKFVKHYGLISKPLTELLKKDAFTWHEAAQQAFDSLKGAMVQAPVLALPDFTKPFTIETNASNLGIGAVLMQDRRPIAFLSKKLGIKAQALSTYEKELLSLLTAVTKWRHYLTGNTFVIRTDQISLKHFVEV</sequence>
<evidence type="ECO:0000259" key="10">
    <source>
        <dbReference type="PROSITE" id="PS50878"/>
    </source>
</evidence>
<dbReference type="Gene3D" id="3.10.10.10">
    <property type="entry name" value="HIV Type 1 Reverse Transcriptase, subunit A, domain 1"/>
    <property type="match status" value="1"/>
</dbReference>
<keyword evidence="8" id="KW-0511">Multifunctional enzyme</keyword>
<protein>
    <recommendedName>
        <fullName evidence="10">Reverse transcriptase domain-containing protein</fullName>
    </recommendedName>
</protein>
<feature type="region of interest" description="Disordered" evidence="9">
    <location>
        <begin position="1"/>
        <end position="33"/>
    </location>
</feature>
<dbReference type="FunFam" id="3.30.70.270:FF:000020">
    <property type="entry name" value="Transposon Tf2-6 polyprotein-like Protein"/>
    <property type="match status" value="1"/>
</dbReference>
<dbReference type="Gene3D" id="3.30.70.270">
    <property type="match status" value="2"/>
</dbReference>
<organism evidence="11 12">
    <name type="scientific">Rhynchospora tenuis</name>
    <dbReference type="NCBI Taxonomy" id="198213"/>
    <lineage>
        <taxon>Eukaryota</taxon>
        <taxon>Viridiplantae</taxon>
        <taxon>Streptophyta</taxon>
        <taxon>Embryophyta</taxon>
        <taxon>Tracheophyta</taxon>
        <taxon>Spermatophyta</taxon>
        <taxon>Magnoliopsida</taxon>
        <taxon>Liliopsida</taxon>
        <taxon>Poales</taxon>
        <taxon>Cyperaceae</taxon>
        <taxon>Cyperoideae</taxon>
        <taxon>Rhynchosporeae</taxon>
        <taxon>Rhynchospora</taxon>
    </lineage>
</organism>
<keyword evidence="12" id="KW-1185">Reference proteome</keyword>
<dbReference type="CDD" id="cd09274">
    <property type="entry name" value="RNase_HI_RT_Ty3"/>
    <property type="match status" value="1"/>
</dbReference>